<organism evidence="2 3">
    <name type="scientific">Pyricularia oryzae</name>
    <name type="common">Rice blast fungus</name>
    <name type="synonym">Magnaporthe oryzae</name>
    <dbReference type="NCBI Taxonomy" id="318829"/>
    <lineage>
        <taxon>Eukaryota</taxon>
        <taxon>Fungi</taxon>
        <taxon>Dikarya</taxon>
        <taxon>Ascomycota</taxon>
        <taxon>Pezizomycotina</taxon>
        <taxon>Sordariomycetes</taxon>
        <taxon>Sordariomycetidae</taxon>
        <taxon>Magnaporthales</taxon>
        <taxon>Pyriculariaceae</taxon>
        <taxon>Pyricularia</taxon>
    </lineage>
</organism>
<dbReference type="EMBL" id="CP034204">
    <property type="protein sequence ID" value="QBZ53414.1"/>
    <property type="molecule type" value="Genomic_DNA"/>
</dbReference>
<evidence type="ECO:0000313" key="3">
    <source>
        <dbReference type="Proteomes" id="UP000294847"/>
    </source>
</evidence>
<dbReference type="Proteomes" id="UP000294847">
    <property type="component" value="Chromosome 1"/>
</dbReference>
<feature type="signal peptide" evidence="1">
    <location>
        <begin position="1"/>
        <end position="21"/>
    </location>
</feature>
<dbReference type="AlphaFoldDB" id="A0A4P7N0X7"/>
<gene>
    <name evidence="2" type="ORF">PoMZ_09092</name>
</gene>
<protein>
    <submittedName>
        <fullName evidence="2">Uncharacterized protein</fullName>
    </submittedName>
</protein>
<evidence type="ECO:0000313" key="2">
    <source>
        <dbReference type="EMBL" id="QBZ53414.1"/>
    </source>
</evidence>
<feature type="chain" id="PRO_5020376895" evidence="1">
    <location>
        <begin position="22"/>
        <end position="405"/>
    </location>
</feature>
<keyword evidence="1" id="KW-0732">Signal</keyword>
<sequence length="405" mass="43976">MQYPVVLAITMLISLGQAGSARTNEVAKQPFVVRNIGDNWVTKVKRDGVDGDDEADIVPRGLFGLHPGRGCVHDGIQGTCNPFGKCELIGKAGEDKNGKARKVLDDNCLSWVSAVIVGRLSAQTTKVVYAAKGLVHVSSRPTFKTMQMSKASLVLGSQEFRHGPNLNTLESRHKARIRSPQIPRWWVDATLCPLVVAHQVRPDGPVPQRAPVYLHRQLLHCTVRTNLAGRNAPGLVLCFVEVVLLELVQHLDVPKRGDPRPDPRVPQLIVEAEHPALAADGDALDGEVVDLVGEAGHDKVRTPLVEARHPVRVKVAGFVEPDEPAWHGQGVRHEAQGDELGFPIGLECTLQISPALGQIRTQDGHPAVSVALAVAVVWDAPYVKVEQKGLGDKMSPYEESHFDGQ</sequence>
<accession>A0A4P7N0X7</accession>
<reference evidence="2 3" key="1">
    <citation type="journal article" date="2019" name="Mol. Biol. Evol.">
        <title>Blast fungal genomes show frequent chromosomal changes, gene gains and losses, and effector gene turnover.</title>
        <authorList>
            <person name="Gomez Luciano L.B."/>
            <person name="Jason Tsai I."/>
            <person name="Chuma I."/>
            <person name="Tosa Y."/>
            <person name="Chen Y.H."/>
            <person name="Li J.Y."/>
            <person name="Li M.Y."/>
            <person name="Jade Lu M.Y."/>
            <person name="Nakayashiki H."/>
            <person name="Li W.H."/>
        </authorList>
    </citation>
    <scope>NUCLEOTIDE SEQUENCE [LARGE SCALE GENOMIC DNA]</scope>
    <source>
        <strain evidence="2">MZ5-1-6</strain>
    </source>
</reference>
<proteinExistence type="predicted"/>
<evidence type="ECO:0000256" key="1">
    <source>
        <dbReference type="SAM" id="SignalP"/>
    </source>
</evidence>
<name>A0A4P7N0X7_PYROR</name>